<organism evidence="1 2">
    <name type="scientific">Vibrio nigripulchritudo SOn1</name>
    <dbReference type="NCBI Taxonomy" id="1238450"/>
    <lineage>
        <taxon>Bacteria</taxon>
        <taxon>Pseudomonadati</taxon>
        <taxon>Pseudomonadota</taxon>
        <taxon>Gammaproteobacteria</taxon>
        <taxon>Vibrionales</taxon>
        <taxon>Vibrionaceae</taxon>
        <taxon>Vibrio</taxon>
    </lineage>
</organism>
<comment type="caution">
    <text evidence="1">The sequence shown here is derived from an EMBL/GenBank/DDBJ whole genome shotgun (WGS) entry which is preliminary data.</text>
</comment>
<evidence type="ECO:0000313" key="1">
    <source>
        <dbReference type="EMBL" id="CCO44178.1"/>
    </source>
</evidence>
<evidence type="ECO:0000313" key="2">
    <source>
        <dbReference type="Proteomes" id="UP000018211"/>
    </source>
</evidence>
<dbReference type="Proteomes" id="UP000018211">
    <property type="component" value="Unassembled WGS sequence"/>
</dbReference>
<name>A0AAV2VI26_9VIBR</name>
<gene>
    <name evidence="1" type="ORF">VIBNISOn1_1050004</name>
</gene>
<reference evidence="1 2" key="1">
    <citation type="journal article" date="2013" name="ISME J.">
        <title>Comparative genomics of pathogenic lineages of Vibrio nigripulchritudo identifies virulence-associated traits.</title>
        <authorList>
            <person name="Goudenege D."/>
            <person name="Labreuche Y."/>
            <person name="Krin E."/>
            <person name="Ansquer D."/>
            <person name="Mangenot S."/>
            <person name="Calteau A."/>
            <person name="Medigue C."/>
            <person name="Mazel D."/>
            <person name="Polz M.F."/>
            <person name="Le Roux F."/>
        </authorList>
    </citation>
    <scope>NUCLEOTIDE SEQUENCE [LARGE SCALE GENOMIC DNA]</scope>
    <source>
        <strain evidence="1 2">SOn1</strain>
    </source>
</reference>
<dbReference type="AlphaFoldDB" id="A0AAV2VI26"/>
<protein>
    <submittedName>
        <fullName evidence="1">Uncharacterized protein</fullName>
    </submittedName>
</protein>
<dbReference type="EMBL" id="CAOF01000008">
    <property type="protein sequence ID" value="CCO44178.1"/>
    <property type="molecule type" value="Genomic_DNA"/>
</dbReference>
<dbReference type="RefSeq" id="WP_022610109.1">
    <property type="nucleotide sequence ID" value="NZ_LK391965.1"/>
</dbReference>
<dbReference type="Gene3D" id="1.10.10.2830">
    <property type="match status" value="1"/>
</dbReference>
<proteinExistence type="predicted"/>
<sequence length="386" mass="42794">MATRGNRDSDHFGQVIDGEQSKADAMREVQITLERAKNALATAKNSGLTFSEIMKSLSAEQKALFEQEIESGASQIFLPLGREFRMIPFELYEISPDEIETRTRLHKANIRLSKYFSKFDIQKCKEMLKLSDPNSEQKDIYANTTPALGTVADDGVLDIFDGMRRRYGAMGTCPLKVYATKEPLTHFHAQLASDKNNDHLVNGFLDRRKIILDRMNAINSKREVNGEESLSDVAMARELNINRSLLQSYYKSQLIPDELLIAFPSPTSLGRPTINKLTSLFEENGVLYDNDELLAKCVSSVEEMVAKLDTSMSSDAANKAAMNTVSTIISEYLLAINGPKPSSAKTDFEHGSITVNPSGSLSVSMDMLTAEAVASLISELNKLLDE</sequence>
<accession>A0AAV2VI26</accession>